<dbReference type="AlphaFoldDB" id="A0A443N0C1"/>
<dbReference type="Gene3D" id="3.40.50.200">
    <property type="entry name" value="Peptidase S8/S53 domain"/>
    <property type="match status" value="1"/>
</dbReference>
<sequence>MAGIWFLSFLFAALALNCHCQEKKVHIVYLGGLPKAGPSPALLHHSMLKDVLGSSARAKESLVYSYGRSFNGFAAKLSDDEAVKFKERDEVVSVFPNNKYTLHTTRSWDFIGFPQDHLHSQHESNVIVGVVDSGIWPESASFSDKGFGPPPAKWKGKCQTAGNITCNKKLIGARFYHSGSTFHPRDIKSPRDAEGHGTHTASTATGRTVSGASFYGLGEGVARGAVPQARVAVYKVCWSDGCYTADILAAFNDAIADGVDIISVSLGAPYAYNYFQDAVAIGAFHAMKKGILTSNSAGNNGPFPYSISNCSPWSLSVAASFIDRSFVSKVVLGDGQVLTGNAINTYELNGTSLPLIDGGAAPNVSFGASKYLSSYCNPESLDSYKIKGKIVMCNEIGDGSAVASADGLGSIMNSEQYGDMIFSYPIPATVVSNEDGNIVRNYMQSTDNPTATILASETWKDIEAPRVPDFSSRGPNPVSPDILKPDLTAPGVSILAAWSPLGSPSGTNVDTRSVKYNIISGTSMSCPHATGAAAYIKSFYPNWSPAAIKSALMTTAFVMDDRRNEEAEFAYGSGQINPTAAIHPGLVYDASEKDYVDMLCKQDYSTAQLQIVTGDSSSCSGISPGKTWDLNYPSFALSIPDGQPISGTFKRTVTNVGLANSTYHVNVSMPSPVKVTVEPSVLSFSSVGEKKSFTVKVTGGVIFQQRIISGYISWKDGVHTVRSPLVVYNKVTAFFVGSSSKRSMSPKNGRLGN</sequence>
<comment type="caution">
    <text evidence="13">The sequence shown here is derived from an EMBL/GenBank/DDBJ whole genome shotgun (WGS) entry which is preliminary data.</text>
</comment>
<dbReference type="GO" id="GO:0006508">
    <property type="term" value="P:proteolysis"/>
    <property type="evidence" value="ECO:0007669"/>
    <property type="project" value="UniProtKB-KW"/>
</dbReference>
<evidence type="ECO:0000256" key="7">
    <source>
        <dbReference type="PROSITE-ProRule" id="PRU01240"/>
    </source>
</evidence>
<feature type="active site" description="Charge relay system" evidence="6 7">
    <location>
        <position position="523"/>
    </location>
</feature>
<feature type="domain" description="Subtilisin-like protease fibronectin type-III" evidence="12">
    <location>
        <begin position="629"/>
        <end position="727"/>
    </location>
</feature>
<keyword evidence="14" id="KW-1185">Reference proteome</keyword>
<dbReference type="PANTHER" id="PTHR10795">
    <property type="entry name" value="PROPROTEIN CONVERTASE SUBTILISIN/KEXIN"/>
    <property type="match status" value="1"/>
</dbReference>
<dbReference type="FunFam" id="3.30.70.80:FF:000002">
    <property type="entry name" value="Subtilisin-like protease SBT5.3"/>
    <property type="match status" value="1"/>
</dbReference>
<feature type="domain" description="Peptidase S8/S53" evidence="10">
    <location>
        <begin position="124"/>
        <end position="574"/>
    </location>
</feature>
<feature type="compositionally biased region" description="Basic and acidic residues" evidence="8">
    <location>
        <begin position="183"/>
        <end position="197"/>
    </location>
</feature>
<feature type="domain" description="Inhibitor I9" evidence="11">
    <location>
        <begin position="26"/>
        <end position="103"/>
    </location>
</feature>
<keyword evidence="2 7" id="KW-0645">Protease</keyword>
<dbReference type="InterPro" id="IPR000209">
    <property type="entry name" value="Peptidase_S8/S53_dom"/>
</dbReference>
<evidence type="ECO:0000256" key="4">
    <source>
        <dbReference type="ARBA" id="ARBA00022801"/>
    </source>
</evidence>
<evidence type="ECO:0000313" key="13">
    <source>
        <dbReference type="EMBL" id="RWR71954.1"/>
    </source>
</evidence>
<evidence type="ECO:0000256" key="3">
    <source>
        <dbReference type="ARBA" id="ARBA00022729"/>
    </source>
</evidence>
<organism evidence="13 14">
    <name type="scientific">Cinnamomum micranthum f. kanehirae</name>
    <dbReference type="NCBI Taxonomy" id="337451"/>
    <lineage>
        <taxon>Eukaryota</taxon>
        <taxon>Viridiplantae</taxon>
        <taxon>Streptophyta</taxon>
        <taxon>Embryophyta</taxon>
        <taxon>Tracheophyta</taxon>
        <taxon>Spermatophyta</taxon>
        <taxon>Magnoliopsida</taxon>
        <taxon>Magnoliidae</taxon>
        <taxon>Laurales</taxon>
        <taxon>Lauraceae</taxon>
        <taxon>Cinnamomum</taxon>
    </lineage>
</organism>
<dbReference type="Pfam" id="PF17766">
    <property type="entry name" value="fn3_6"/>
    <property type="match status" value="1"/>
</dbReference>
<evidence type="ECO:0000256" key="9">
    <source>
        <dbReference type="SAM" id="SignalP"/>
    </source>
</evidence>
<accession>A0A443N0C1</accession>
<dbReference type="EMBL" id="QPKB01000001">
    <property type="protein sequence ID" value="RWR71954.1"/>
    <property type="molecule type" value="Genomic_DNA"/>
</dbReference>
<dbReference type="InterPro" id="IPR037045">
    <property type="entry name" value="S8pro/Inhibitor_I9_sf"/>
</dbReference>
<evidence type="ECO:0000259" key="10">
    <source>
        <dbReference type="Pfam" id="PF00082"/>
    </source>
</evidence>
<reference evidence="13 14" key="1">
    <citation type="journal article" date="2019" name="Nat. Plants">
        <title>Stout camphor tree genome fills gaps in understanding of flowering plant genome evolution.</title>
        <authorList>
            <person name="Chaw S.M."/>
            <person name="Liu Y.C."/>
            <person name="Wu Y.W."/>
            <person name="Wang H.Y."/>
            <person name="Lin C.I."/>
            <person name="Wu C.S."/>
            <person name="Ke H.M."/>
            <person name="Chang L.Y."/>
            <person name="Hsu C.Y."/>
            <person name="Yang H.T."/>
            <person name="Sudianto E."/>
            <person name="Hsu M.H."/>
            <person name="Wu K.P."/>
            <person name="Wang L.N."/>
            <person name="Leebens-Mack J.H."/>
            <person name="Tsai I.J."/>
        </authorList>
    </citation>
    <scope>NUCLEOTIDE SEQUENCE [LARGE SCALE GENOMIC DNA]</scope>
    <source>
        <strain evidence="14">cv. Chaw 1501</strain>
        <tissue evidence="13">Young leaves</tissue>
    </source>
</reference>
<dbReference type="STRING" id="337451.A0A443N0C1"/>
<dbReference type="SUPFAM" id="SSF52743">
    <property type="entry name" value="Subtilisin-like"/>
    <property type="match status" value="1"/>
</dbReference>
<dbReference type="GO" id="GO:0004252">
    <property type="term" value="F:serine-type endopeptidase activity"/>
    <property type="evidence" value="ECO:0007669"/>
    <property type="project" value="UniProtKB-UniRule"/>
</dbReference>
<dbReference type="CDD" id="cd02120">
    <property type="entry name" value="PA_subtilisin_like"/>
    <property type="match status" value="1"/>
</dbReference>
<evidence type="ECO:0000256" key="1">
    <source>
        <dbReference type="ARBA" id="ARBA00011073"/>
    </source>
</evidence>
<dbReference type="InterPro" id="IPR036852">
    <property type="entry name" value="Peptidase_S8/S53_dom_sf"/>
</dbReference>
<proteinExistence type="inferred from homology"/>
<dbReference type="InterPro" id="IPR015500">
    <property type="entry name" value="Peptidase_S8_subtilisin-rel"/>
</dbReference>
<dbReference type="PROSITE" id="PS51892">
    <property type="entry name" value="SUBTILASE"/>
    <property type="match status" value="1"/>
</dbReference>
<dbReference type="InterPro" id="IPR041469">
    <property type="entry name" value="Subtilisin-like_FN3"/>
</dbReference>
<dbReference type="OrthoDB" id="206201at2759"/>
<protein>
    <submittedName>
        <fullName evidence="13">Cucumisin-like protein</fullName>
    </submittedName>
</protein>
<dbReference type="InterPro" id="IPR045051">
    <property type="entry name" value="SBT"/>
</dbReference>
<dbReference type="PRINTS" id="PR00723">
    <property type="entry name" value="SUBTILISIN"/>
</dbReference>
<dbReference type="FunFam" id="2.60.40.2310:FF:000001">
    <property type="entry name" value="Subtilisin-like protease SBT1.5"/>
    <property type="match status" value="1"/>
</dbReference>
<evidence type="ECO:0000256" key="5">
    <source>
        <dbReference type="ARBA" id="ARBA00022825"/>
    </source>
</evidence>
<dbReference type="Gene3D" id="2.60.40.2310">
    <property type="match status" value="1"/>
</dbReference>
<dbReference type="FunFam" id="3.40.50.200:FF:000006">
    <property type="entry name" value="Subtilisin-like protease SBT1.5"/>
    <property type="match status" value="1"/>
</dbReference>
<dbReference type="Pfam" id="PF05922">
    <property type="entry name" value="Inhibitor_I9"/>
    <property type="match status" value="1"/>
</dbReference>
<feature type="active site" description="Charge relay system" evidence="6 7">
    <location>
        <position position="132"/>
    </location>
</feature>
<dbReference type="Pfam" id="PF00082">
    <property type="entry name" value="Peptidase_S8"/>
    <property type="match status" value="1"/>
</dbReference>
<evidence type="ECO:0000259" key="12">
    <source>
        <dbReference type="Pfam" id="PF17766"/>
    </source>
</evidence>
<feature type="signal peptide" evidence="9">
    <location>
        <begin position="1"/>
        <end position="15"/>
    </location>
</feature>
<gene>
    <name evidence="13" type="ORF">CKAN_00014200</name>
</gene>
<feature type="chain" id="PRO_5019545864" evidence="9">
    <location>
        <begin position="16"/>
        <end position="753"/>
    </location>
</feature>
<evidence type="ECO:0000313" key="14">
    <source>
        <dbReference type="Proteomes" id="UP000283530"/>
    </source>
</evidence>
<dbReference type="InterPro" id="IPR010259">
    <property type="entry name" value="S8pro/Inhibitor_I9"/>
</dbReference>
<dbReference type="CDD" id="cd04852">
    <property type="entry name" value="Peptidases_S8_3"/>
    <property type="match status" value="1"/>
</dbReference>
<keyword evidence="4 7" id="KW-0378">Hydrolase</keyword>
<feature type="active site" description="Charge relay system" evidence="6 7">
    <location>
        <position position="196"/>
    </location>
</feature>
<evidence type="ECO:0000256" key="6">
    <source>
        <dbReference type="PIRSR" id="PIRSR615500-1"/>
    </source>
</evidence>
<dbReference type="Gene3D" id="3.50.30.30">
    <property type="match status" value="1"/>
</dbReference>
<feature type="region of interest" description="Disordered" evidence="8">
    <location>
        <begin position="183"/>
        <end position="204"/>
    </location>
</feature>
<evidence type="ECO:0000256" key="8">
    <source>
        <dbReference type="SAM" id="MobiDB-lite"/>
    </source>
</evidence>
<keyword evidence="5 7" id="KW-0720">Serine protease</keyword>
<dbReference type="Gene3D" id="3.30.70.80">
    <property type="entry name" value="Peptidase S8 propeptide/proteinase inhibitor I9"/>
    <property type="match status" value="1"/>
</dbReference>
<evidence type="ECO:0000256" key="2">
    <source>
        <dbReference type="ARBA" id="ARBA00022670"/>
    </source>
</evidence>
<dbReference type="InterPro" id="IPR023828">
    <property type="entry name" value="Peptidase_S8_Ser-AS"/>
</dbReference>
<dbReference type="PROSITE" id="PS00138">
    <property type="entry name" value="SUBTILASE_SER"/>
    <property type="match status" value="1"/>
</dbReference>
<dbReference type="InterPro" id="IPR034197">
    <property type="entry name" value="Peptidases_S8_3"/>
</dbReference>
<evidence type="ECO:0000259" key="11">
    <source>
        <dbReference type="Pfam" id="PF05922"/>
    </source>
</evidence>
<dbReference type="Proteomes" id="UP000283530">
    <property type="component" value="Unassembled WGS sequence"/>
</dbReference>
<name>A0A443N0C1_9MAGN</name>
<keyword evidence="3 9" id="KW-0732">Signal</keyword>
<comment type="similarity">
    <text evidence="1 7">Belongs to the peptidase S8 family.</text>
</comment>